<feature type="binding site" evidence="3">
    <location>
        <position position="185"/>
    </location>
    <ligand>
        <name>substrate</name>
    </ligand>
</feature>
<dbReference type="Gene3D" id="2.120.10.30">
    <property type="entry name" value="TolB, C-terminal domain"/>
    <property type="match status" value="1"/>
</dbReference>
<organism evidence="6 7">
    <name type="scientific">Bordetella ansorpii</name>
    <dbReference type="NCBI Taxonomy" id="288768"/>
    <lineage>
        <taxon>Bacteria</taxon>
        <taxon>Pseudomonadati</taxon>
        <taxon>Pseudomonadota</taxon>
        <taxon>Betaproteobacteria</taxon>
        <taxon>Burkholderiales</taxon>
        <taxon>Alcaligenaceae</taxon>
        <taxon>Bordetella</taxon>
    </lineage>
</organism>
<dbReference type="InterPro" id="IPR006311">
    <property type="entry name" value="TAT_signal"/>
</dbReference>
<feature type="active site" description="Proton donor/acceptor" evidence="2">
    <location>
        <position position="293"/>
    </location>
</feature>
<reference evidence="6 7" key="1">
    <citation type="submission" date="2016-03" db="EMBL/GenBank/DDBJ databases">
        <authorList>
            <consortium name="Pathogen Informatics"/>
        </authorList>
    </citation>
    <scope>NUCLEOTIDE SEQUENCE [LARGE SCALE GENOMIC DNA]</scope>
    <source>
        <strain evidence="6 7">NCTC13364</strain>
    </source>
</reference>
<evidence type="ECO:0000313" key="7">
    <source>
        <dbReference type="Proteomes" id="UP000077037"/>
    </source>
</evidence>
<dbReference type="AlphaFoldDB" id="A0A157REE2"/>
<dbReference type="Proteomes" id="UP000077037">
    <property type="component" value="Unassembled WGS sequence"/>
</dbReference>
<accession>A0A157REE2</accession>
<dbReference type="PROSITE" id="PS51318">
    <property type="entry name" value="TAT"/>
    <property type="match status" value="1"/>
</dbReference>
<evidence type="ECO:0000259" key="5">
    <source>
        <dbReference type="Pfam" id="PF08450"/>
    </source>
</evidence>
<dbReference type="PRINTS" id="PR01790">
    <property type="entry name" value="SMP30FAMILY"/>
</dbReference>
<feature type="domain" description="SMP-30/Gluconolactonase/LRE-like region" evidence="5">
    <location>
        <begin position="96"/>
        <end position="353"/>
    </location>
</feature>
<gene>
    <name evidence="6" type="primary">gnl_3</name>
    <name evidence="6" type="ORF">SAMEA1982600_04759</name>
</gene>
<dbReference type="PANTHER" id="PTHR47572:SF4">
    <property type="entry name" value="LACTONASE DRP35"/>
    <property type="match status" value="1"/>
</dbReference>
<dbReference type="InterPro" id="IPR051262">
    <property type="entry name" value="SMP-30/CGR1_Lactonase"/>
</dbReference>
<sequence length="369" mass="40201">MQDADRMAGDALAGDVRGGQRSGEPRRADRGMSAGRRAWLRTAGAAGAAALLPGAARAWQPAERYPDPAIVSLDPAFDKYRLFNAGVERLATGMRWCEGPVWVGDGRYLLWSDVADDRIMKWEEETGAVSIFRKPSNHSNGNTRDRQGRLLTCEHLTRRVTRTEHDGTIGVVLDRYEGKRLNSPNDIVCRSDGSIWFSDPPFGIGGNYEGRPAASELPHSVYRVDGKTGEATAIITDLKGPNGLCFSPDESKLYVIEGRATPNRLIHVYDVQEGGTKLANKRLFLEAVDATIDGMRCDVDGNLWCGWGMGEGKDGVMAVSPQGKLLGHIKLPERCANLCFGGTQRNRLFMAASRSIYAVYVNTQGVAGG</sequence>
<dbReference type="EMBL" id="FKBS01000029">
    <property type="protein sequence ID" value="SAI56355.1"/>
    <property type="molecule type" value="Genomic_DNA"/>
</dbReference>
<feature type="region of interest" description="Disordered" evidence="4">
    <location>
        <begin position="1"/>
        <end position="33"/>
    </location>
</feature>
<dbReference type="InterPro" id="IPR013658">
    <property type="entry name" value="SGL"/>
</dbReference>
<dbReference type="SUPFAM" id="SSF63829">
    <property type="entry name" value="Calcium-dependent phosphotriesterase"/>
    <property type="match status" value="1"/>
</dbReference>
<proteinExistence type="predicted"/>
<dbReference type="InterPro" id="IPR011042">
    <property type="entry name" value="6-blade_b-propeller_TolB-like"/>
</dbReference>
<keyword evidence="1 6" id="KW-0378">Hydrolase</keyword>
<feature type="binding site" evidence="3">
    <location>
        <position position="98"/>
    </location>
    <ligand>
        <name>a divalent metal cation</name>
        <dbReference type="ChEBI" id="CHEBI:60240"/>
    </ligand>
</feature>
<dbReference type="Pfam" id="PF08450">
    <property type="entry name" value="SGL"/>
    <property type="match status" value="1"/>
</dbReference>
<evidence type="ECO:0000256" key="1">
    <source>
        <dbReference type="ARBA" id="ARBA00022801"/>
    </source>
</evidence>
<evidence type="ECO:0000256" key="3">
    <source>
        <dbReference type="PIRSR" id="PIRSR605511-2"/>
    </source>
</evidence>
<evidence type="ECO:0000256" key="2">
    <source>
        <dbReference type="PIRSR" id="PIRSR605511-1"/>
    </source>
</evidence>
<keyword evidence="3" id="KW-0862">Zinc</keyword>
<dbReference type="GO" id="GO:0004341">
    <property type="term" value="F:gluconolactonase activity"/>
    <property type="evidence" value="ECO:0007669"/>
    <property type="project" value="UniProtKB-EC"/>
</dbReference>
<dbReference type="PANTHER" id="PTHR47572">
    <property type="entry name" value="LIPOPROTEIN-RELATED"/>
    <property type="match status" value="1"/>
</dbReference>
<feature type="binding site" evidence="3">
    <location>
        <position position="293"/>
    </location>
    <ligand>
        <name>a divalent metal cation</name>
        <dbReference type="ChEBI" id="CHEBI:60240"/>
    </ligand>
</feature>
<dbReference type="EC" id="3.1.1.17" evidence="6"/>
<evidence type="ECO:0000256" key="4">
    <source>
        <dbReference type="SAM" id="MobiDB-lite"/>
    </source>
</evidence>
<dbReference type="InterPro" id="IPR005511">
    <property type="entry name" value="SMP-30"/>
</dbReference>
<name>A0A157REE2_9BORD</name>
<feature type="binding site" evidence="3">
    <location>
        <position position="242"/>
    </location>
    <ligand>
        <name>a divalent metal cation</name>
        <dbReference type="ChEBI" id="CHEBI:60240"/>
    </ligand>
</feature>
<dbReference type="GO" id="GO:0046872">
    <property type="term" value="F:metal ion binding"/>
    <property type="evidence" value="ECO:0007669"/>
    <property type="project" value="UniProtKB-KW"/>
</dbReference>
<protein>
    <submittedName>
        <fullName evidence="6">Gluconolactonase</fullName>
        <ecNumber evidence="6">3.1.1.17</ecNumber>
    </submittedName>
</protein>
<evidence type="ECO:0000313" key="6">
    <source>
        <dbReference type="EMBL" id="SAI56355.1"/>
    </source>
</evidence>
<keyword evidence="3" id="KW-0479">Metal-binding</keyword>
<comment type="cofactor">
    <cofactor evidence="3">
        <name>Zn(2+)</name>
        <dbReference type="ChEBI" id="CHEBI:29105"/>
    </cofactor>
    <text evidence="3">Binds 1 divalent metal cation per subunit.</text>
</comment>